<sequence>MARRLQSDYAVLAADVNELLPELHRAILSAPLTLKPHYAGLLARTYRAADAVADKFGYYDLSARIIDLMRTAAAQSGDELLVGSAAYVRGEIYFATHDLDAGGRMLTAAADKIRVSASETAAATVRHLAHAGSRHGRAGGECTASARPHRGSEAGCASGE</sequence>
<dbReference type="Proteomes" id="UP001456344">
    <property type="component" value="Chromosome"/>
</dbReference>
<evidence type="ECO:0000313" key="2">
    <source>
        <dbReference type="Proteomes" id="UP001456344"/>
    </source>
</evidence>
<protein>
    <submittedName>
        <fullName evidence="1">Uncharacterized protein</fullName>
    </submittedName>
</protein>
<accession>A0ACD5BJR8</accession>
<reference evidence="1" key="1">
    <citation type="submission" date="2023-10" db="EMBL/GenBank/DDBJ databases">
        <title>Whole genome sequencing of actinobacterial strain Amycolatopsis sp. (BCA-696) identifies the underlying plant growth-promoting genes.</title>
        <authorList>
            <person name="Gandham P."/>
            <person name="Vadla N."/>
            <person name="Saji A."/>
            <person name="Srinivas V."/>
            <person name="Ruperao P."/>
            <person name="Selvanayagam S."/>
            <person name="Saxena R.K."/>
            <person name="Rathore A."/>
            <person name="Gopalakrishnan S."/>
            <person name="Thakur V."/>
        </authorList>
    </citation>
    <scope>NUCLEOTIDE SEQUENCE</scope>
    <source>
        <strain evidence="1">BCA-696</strain>
    </source>
</reference>
<dbReference type="EMBL" id="CP150484">
    <property type="protein sequence ID" value="WYW19464.1"/>
    <property type="molecule type" value="Genomic_DNA"/>
</dbReference>
<keyword evidence="2" id="KW-1185">Reference proteome</keyword>
<evidence type="ECO:0000313" key="1">
    <source>
        <dbReference type="EMBL" id="WYW19464.1"/>
    </source>
</evidence>
<name>A0ACD5BJR8_9PSEU</name>
<organism evidence="1 2">
    <name type="scientific">Amycolatopsis coloradensis</name>
    <dbReference type="NCBI Taxonomy" id="76021"/>
    <lineage>
        <taxon>Bacteria</taxon>
        <taxon>Bacillati</taxon>
        <taxon>Actinomycetota</taxon>
        <taxon>Actinomycetes</taxon>
        <taxon>Pseudonocardiales</taxon>
        <taxon>Pseudonocardiaceae</taxon>
        <taxon>Amycolatopsis</taxon>
    </lineage>
</organism>
<gene>
    <name evidence="1" type="ORF">LCL61_28365</name>
</gene>
<proteinExistence type="predicted"/>